<evidence type="ECO:0000256" key="4">
    <source>
        <dbReference type="ARBA" id="ARBA00022960"/>
    </source>
</evidence>
<dbReference type="Proteomes" id="UP000228635">
    <property type="component" value="Unassembled WGS sequence"/>
</dbReference>
<dbReference type="AlphaFoldDB" id="A0A2M6WHP9"/>
<evidence type="ECO:0000256" key="2">
    <source>
        <dbReference type="ARBA" id="ARBA00022729"/>
    </source>
</evidence>
<dbReference type="InterPro" id="IPR012338">
    <property type="entry name" value="Beta-lactam/transpept-like"/>
</dbReference>
<dbReference type="InterPro" id="IPR018044">
    <property type="entry name" value="Peptidase_S11"/>
</dbReference>
<accession>A0A2M6WHP9</accession>
<dbReference type="PANTHER" id="PTHR21581">
    <property type="entry name" value="D-ALANYL-D-ALANINE CARBOXYPEPTIDASE"/>
    <property type="match status" value="1"/>
</dbReference>
<dbReference type="GO" id="GO:0006508">
    <property type="term" value="P:proteolysis"/>
    <property type="evidence" value="ECO:0007669"/>
    <property type="project" value="InterPro"/>
</dbReference>
<keyword evidence="3" id="KW-0378">Hydrolase</keyword>
<evidence type="ECO:0000313" key="12">
    <source>
        <dbReference type="EMBL" id="PIT92317.1"/>
    </source>
</evidence>
<dbReference type="SUPFAM" id="SSF56601">
    <property type="entry name" value="beta-lactamase/transpeptidase-like"/>
    <property type="match status" value="1"/>
</dbReference>
<gene>
    <name evidence="12" type="ORF">COU08_03335</name>
</gene>
<name>A0A2M6WHP9_9BACT</name>
<dbReference type="Pfam" id="PF00768">
    <property type="entry name" value="Peptidase_S11"/>
    <property type="match status" value="1"/>
</dbReference>
<evidence type="ECO:0000256" key="1">
    <source>
        <dbReference type="ARBA" id="ARBA00007164"/>
    </source>
</evidence>
<comment type="similarity">
    <text evidence="1 9">Belongs to the peptidase S11 family.</text>
</comment>
<dbReference type="EMBL" id="PFBA01000027">
    <property type="protein sequence ID" value="PIT92317.1"/>
    <property type="molecule type" value="Genomic_DNA"/>
</dbReference>
<keyword evidence="4" id="KW-0133">Cell shape</keyword>
<proteinExistence type="inferred from homology"/>
<keyword evidence="6" id="KW-0961">Cell wall biogenesis/degradation</keyword>
<evidence type="ECO:0000256" key="9">
    <source>
        <dbReference type="RuleBase" id="RU004016"/>
    </source>
</evidence>
<dbReference type="PANTHER" id="PTHR21581:SF6">
    <property type="entry name" value="TRAFFICKING PROTEIN PARTICLE COMPLEX SUBUNIT 12"/>
    <property type="match status" value="1"/>
</dbReference>
<organism evidence="12 13">
    <name type="scientific">Candidatus Harrisonbacteria bacterium CG10_big_fil_rev_8_21_14_0_10_42_17</name>
    <dbReference type="NCBI Taxonomy" id="1974584"/>
    <lineage>
        <taxon>Bacteria</taxon>
        <taxon>Candidatus Harrisoniibacteriota</taxon>
    </lineage>
</organism>
<evidence type="ECO:0000259" key="11">
    <source>
        <dbReference type="Pfam" id="PF00768"/>
    </source>
</evidence>
<feature type="active site" description="Acyl-ester intermediate" evidence="7">
    <location>
        <position position="132"/>
    </location>
</feature>
<sequence>MKPGKSITIMLIIVSTVFISRATVNRKEYQEPLNVFIANSSINALIRKETSEAQNYVITYTSEDQKIKTERKESQQGGDSTSIEKRGTPEPSIAKPITSNPELGAEIAYIRGVNDRFPSYKRGATKRWPIASITKLMTALIAEEYIPKETKIVFTEHSIETEGTAGSFVVGDVFLKEDVISAMLVTSSNDAAVALARNLGKEKFMQFMNEKATTLGLRNTTFADASGLSYLNQSTAEDLFIFMKYLHLIHPEILEITRLKEVKIKELETGTVHEISNINALVTRSDYVGGKTGYTDEARQNLLSLFRDRDSNYTIVIILGSANRFDETVRLYNWHENR</sequence>
<dbReference type="GO" id="GO:0009002">
    <property type="term" value="F:serine-type D-Ala-D-Ala carboxypeptidase activity"/>
    <property type="evidence" value="ECO:0007669"/>
    <property type="project" value="InterPro"/>
</dbReference>
<evidence type="ECO:0000256" key="8">
    <source>
        <dbReference type="PIRSR" id="PIRSR618044-2"/>
    </source>
</evidence>
<evidence type="ECO:0000313" key="13">
    <source>
        <dbReference type="Proteomes" id="UP000228635"/>
    </source>
</evidence>
<dbReference type="GO" id="GO:0009252">
    <property type="term" value="P:peptidoglycan biosynthetic process"/>
    <property type="evidence" value="ECO:0007669"/>
    <property type="project" value="UniProtKB-KW"/>
</dbReference>
<evidence type="ECO:0000256" key="5">
    <source>
        <dbReference type="ARBA" id="ARBA00022984"/>
    </source>
</evidence>
<feature type="active site" description="Proton acceptor" evidence="7">
    <location>
        <position position="135"/>
    </location>
</feature>
<protein>
    <recommendedName>
        <fullName evidence="11">Peptidase S11 D-alanyl-D-alanine carboxypeptidase A N-terminal domain-containing protein</fullName>
    </recommendedName>
</protein>
<feature type="region of interest" description="Disordered" evidence="10">
    <location>
        <begin position="65"/>
        <end position="98"/>
    </location>
</feature>
<evidence type="ECO:0000256" key="6">
    <source>
        <dbReference type="ARBA" id="ARBA00023316"/>
    </source>
</evidence>
<evidence type="ECO:0000256" key="3">
    <source>
        <dbReference type="ARBA" id="ARBA00022801"/>
    </source>
</evidence>
<feature type="binding site" evidence="8">
    <location>
        <position position="291"/>
    </location>
    <ligand>
        <name>substrate</name>
    </ligand>
</feature>
<reference evidence="13" key="1">
    <citation type="submission" date="2017-09" db="EMBL/GenBank/DDBJ databases">
        <title>Depth-based differentiation of microbial function through sediment-hosted aquifers and enrichment of novel symbionts in the deep terrestrial subsurface.</title>
        <authorList>
            <person name="Probst A.J."/>
            <person name="Ladd B."/>
            <person name="Jarett J.K."/>
            <person name="Geller-Mcgrath D.E."/>
            <person name="Sieber C.M.K."/>
            <person name="Emerson J.B."/>
            <person name="Anantharaman K."/>
            <person name="Thomas B.C."/>
            <person name="Malmstrom R."/>
            <person name="Stieglmeier M."/>
            <person name="Klingl A."/>
            <person name="Woyke T."/>
            <person name="Ryan C.M."/>
            <person name="Banfield J.F."/>
        </authorList>
    </citation>
    <scope>NUCLEOTIDE SEQUENCE [LARGE SCALE GENOMIC DNA]</scope>
</reference>
<keyword evidence="2" id="KW-0732">Signal</keyword>
<comment type="caution">
    <text evidence="12">The sequence shown here is derived from an EMBL/GenBank/DDBJ whole genome shotgun (WGS) entry which is preliminary data.</text>
</comment>
<dbReference type="InterPro" id="IPR001967">
    <property type="entry name" value="Peptidase_S11_N"/>
</dbReference>
<evidence type="ECO:0000256" key="10">
    <source>
        <dbReference type="SAM" id="MobiDB-lite"/>
    </source>
</evidence>
<dbReference type="Gene3D" id="3.40.710.10">
    <property type="entry name" value="DD-peptidase/beta-lactamase superfamily"/>
    <property type="match status" value="1"/>
</dbReference>
<evidence type="ECO:0000256" key="7">
    <source>
        <dbReference type="PIRSR" id="PIRSR618044-1"/>
    </source>
</evidence>
<dbReference type="GO" id="GO:0008360">
    <property type="term" value="P:regulation of cell shape"/>
    <property type="evidence" value="ECO:0007669"/>
    <property type="project" value="UniProtKB-KW"/>
</dbReference>
<dbReference type="GO" id="GO:0071555">
    <property type="term" value="P:cell wall organization"/>
    <property type="evidence" value="ECO:0007669"/>
    <property type="project" value="UniProtKB-KW"/>
</dbReference>
<feature type="active site" evidence="7">
    <location>
        <position position="187"/>
    </location>
</feature>
<feature type="domain" description="Peptidase S11 D-alanyl-D-alanine carboxypeptidase A N-terminal" evidence="11">
    <location>
        <begin position="120"/>
        <end position="313"/>
    </location>
</feature>
<keyword evidence="5" id="KW-0573">Peptidoglycan synthesis</keyword>
<dbReference type="PRINTS" id="PR00725">
    <property type="entry name" value="DADACBPTASE1"/>
</dbReference>
<feature type="compositionally biased region" description="Basic and acidic residues" evidence="10">
    <location>
        <begin position="65"/>
        <end position="74"/>
    </location>
</feature>